<evidence type="ECO:0000256" key="4">
    <source>
        <dbReference type="ARBA" id="ARBA00022857"/>
    </source>
</evidence>
<feature type="binding site" evidence="8">
    <location>
        <begin position="20"/>
        <end position="22"/>
    </location>
    <ligand>
        <name>shikimate</name>
        <dbReference type="ChEBI" id="CHEBI:36208"/>
    </ligand>
</feature>
<comment type="caution">
    <text evidence="12">The sequence shown here is derived from an EMBL/GenBank/DDBJ whole genome shotgun (WGS) entry which is preliminary data.</text>
</comment>
<dbReference type="InterPro" id="IPR022893">
    <property type="entry name" value="Shikimate_DH_fam"/>
</dbReference>
<evidence type="ECO:0000256" key="3">
    <source>
        <dbReference type="ARBA" id="ARBA00022605"/>
    </source>
</evidence>
<dbReference type="InterPro" id="IPR013708">
    <property type="entry name" value="Shikimate_DH-bd_N"/>
</dbReference>
<name>A0ABN1F2K8_9PROT</name>
<dbReference type="Proteomes" id="UP001499951">
    <property type="component" value="Unassembled WGS sequence"/>
</dbReference>
<feature type="domain" description="Shikimate dehydrogenase substrate binding N-terminal" evidence="10">
    <location>
        <begin position="12"/>
        <end position="93"/>
    </location>
</feature>
<dbReference type="InterPro" id="IPR006151">
    <property type="entry name" value="Shikm_DH/Glu-tRNA_Rdtase"/>
</dbReference>
<dbReference type="Pfam" id="PF08501">
    <property type="entry name" value="Shikimate_dh_N"/>
    <property type="match status" value="1"/>
</dbReference>
<dbReference type="Gene3D" id="3.40.50.10860">
    <property type="entry name" value="Leucine Dehydrogenase, chain A, domain 1"/>
    <property type="match status" value="1"/>
</dbReference>
<evidence type="ECO:0000256" key="8">
    <source>
        <dbReference type="HAMAP-Rule" id="MF_00222"/>
    </source>
</evidence>
<dbReference type="InterPro" id="IPR041121">
    <property type="entry name" value="SDH_C"/>
</dbReference>
<keyword evidence="3 8" id="KW-0028">Amino-acid biosynthesis</keyword>
<sequence length="284" mass="29199">MSLTGSALLAGVIGWPVGQSLSPALHGHWLRQYGIDGAYVPLAIAPADFSRSIDGLVRAGFKGFNVTVPHKESAFALAVRHDAAATAIGAVNLLVTTADGLEGRNTDAYGLAATLTQHLGAEALRGKTAAIWGAGGTTRAAIHALDGLGVAEIRLFNRTPAKAVALASSFAGKTAAKLSGAGYDAWSGRDVALIVHTTSAGMKQTPSLDLGLDDLPAGAAVFDAVYNPLETGLLAKARTRGLKTVDGLWMLLHQAVPSFEAFFGVRPEVTAALRAELVKALQGG</sequence>
<organism evidence="12 13">
    <name type="scientific">Rhizomicrobium electricum</name>
    <dbReference type="NCBI Taxonomy" id="480070"/>
    <lineage>
        <taxon>Bacteria</taxon>
        <taxon>Pseudomonadati</taxon>
        <taxon>Pseudomonadota</taxon>
        <taxon>Alphaproteobacteria</taxon>
        <taxon>Micropepsales</taxon>
        <taxon>Micropepsaceae</taxon>
        <taxon>Rhizomicrobium</taxon>
    </lineage>
</organism>
<dbReference type="NCBIfam" id="TIGR00507">
    <property type="entry name" value="aroE"/>
    <property type="match status" value="1"/>
</dbReference>
<evidence type="ECO:0000313" key="13">
    <source>
        <dbReference type="Proteomes" id="UP001499951"/>
    </source>
</evidence>
<feature type="binding site" evidence="8">
    <location>
        <position position="254"/>
    </location>
    <ligand>
        <name>shikimate</name>
        <dbReference type="ChEBI" id="CHEBI:36208"/>
    </ligand>
</feature>
<feature type="binding site" evidence="8">
    <location>
        <begin position="157"/>
        <end position="162"/>
    </location>
    <ligand>
        <name>NADP(+)</name>
        <dbReference type="ChEBI" id="CHEBI:58349"/>
    </ligand>
</feature>
<dbReference type="InterPro" id="IPR036291">
    <property type="entry name" value="NAD(P)-bd_dom_sf"/>
</dbReference>
<feature type="active site" description="Proton acceptor" evidence="8">
    <location>
        <position position="71"/>
    </location>
</feature>
<comment type="function">
    <text evidence="8">Involved in the biosynthesis of the chorismate, which leads to the biosynthesis of aromatic amino acids. Catalyzes the reversible NADPH linked reduction of 3-dehydroshikimate (DHSA) to yield shikimate (SA).</text>
</comment>
<feature type="binding site" evidence="8">
    <location>
        <position position="226"/>
    </location>
    <ligand>
        <name>shikimate</name>
        <dbReference type="ChEBI" id="CHEBI:36208"/>
    </ligand>
</feature>
<evidence type="ECO:0000259" key="9">
    <source>
        <dbReference type="Pfam" id="PF01488"/>
    </source>
</evidence>
<dbReference type="EMBL" id="BAAADD010000009">
    <property type="protein sequence ID" value="GAA0580722.1"/>
    <property type="molecule type" value="Genomic_DNA"/>
</dbReference>
<comment type="pathway">
    <text evidence="1 8">Metabolic intermediate biosynthesis; chorismate biosynthesis; chorismate from D-erythrose 4-phosphate and phosphoenolpyruvate: step 4/7.</text>
</comment>
<keyword evidence="4 8" id="KW-0521">NADP</keyword>
<feature type="binding site" evidence="8">
    <location>
        <position position="67"/>
    </location>
    <ligand>
        <name>shikimate</name>
        <dbReference type="ChEBI" id="CHEBI:36208"/>
    </ligand>
</feature>
<feature type="domain" description="SDH C-terminal" evidence="11">
    <location>
        <begin position="247"/>
        <end position="274"/>
    </location>
</feature>
<comment type="caution">
    <text evidence="8">Lacks conserved residue(s) required for the propagation of feature annotation.</text>
</comment>
<dbReference type="PANTHER" id="PTHR21089">
    <property type="entry name" value="SHIKIMATE DEHYDROGENASE"/>
    <property type="match status" value="1"/>
</dbReference>
<evidence type="ECO:0000256" key="1">
    <source>
        <dbReference type="ARBA" id="ARBA00004871"/>
    </source>
</evidence>
<dbReference type="CDD" id="cd01065">
    <property type="entry name" value="NAD_bind_Shikimate_DH"/>
    <property type="match status" value="1"/>
</dbReference>
<feature type="binding site" evidence="8">
    <location>
        <position position="247"/>
    </location>
    <ligand>
        <name>NADP(+)</name>
        <dbReference type="ChEBI" id="CHEBI:58349"/>
    </ligand>
</feature>
<reference evidence="12 13" key="1">
    <citation type="journal article" date="2019" name="Int. J. Syst. Evol. Microbiol.">
        <title>The Global Catalogue of Microorganisms (GCM) 10K type strain sequencing project: providing services to taxonomists for standard genome sequencing and annotation.</title>
        <authorList>
            <consortium name="The Broad Institute Genomics Platform"/>
            <consortium name="The Broad Institute Genome Sequencing Center for Infectious Disease"/>
            <person name="Wu L."/>
            <person name="Ma J."/>
        </authorList>
    </citation>
    <scope>NUCLEOTIDE SEQUENCE [LARGE SCALE GENOMIC DNA]</scope>
    <source>
        <strain evidence="12 13">JCM 15089</strain>
    </source>
</reference>
<evidence type="ECO:0000256" key="7">
    <source>
        <dbReference type="ARBA" id="ARBA00049442"/>
    </source>
</evidence>
<feature type="domain" description="Quinate/shikimate 5-dehydrogenase/glutamyl-tRNA reductase" evidence="9">
    <location>
        <begin position="122"/>
        <end position="175"/>
    </location>
</feature>
<proteinExistence type="inferred from homology"/>
<dbReference type="PANTHER" id="PTHR21089:SF1">
    <property type="entry name" value="BIFUNCTIONAL 3-DEHYDROQUINATE DEHYDRATASE_SHIKIMATE DEHYDROGENASE, CHLOROPLASTIC"/>
    <property type="match status" value="1"/>
</dbReference>
<dbReference type="Gene3D" id="3.40.50.720">
    <property type="entry name" value="NAD(P)-binding Rossmann-like Domain"/>
    <property type="match status" value="1"/>
</dbReference>
<evidence type="ECO:0000313" key="12">
    <source>
        <dbReference type="EMBL" id="GAA0580722.1"/>
    </source>
</evidence>
<evidence type="ECO:0000256" key="5">
    <source>
        <dbReference type="ARBA" id="ARBA00023002"/>
    </source>
</evidence>
<dbReference type="RefSeq" id="WP_166934881.1">
    <property type="nucleotide sequence ID" value="NZ_BAAADD010000009.1"/>
</dbReference>
<evidence type="ECO:0000259" key="10">
    <source>
        <dbReference type="Pfam" id="PF08501"/>
    </source>
</evidence>
<dbReference type="SUPFAM" id="SSF51735">
    <property type="entry name" value="NAD(P)-binding Rossmann-fold domains"/>
    <property type="match status" value="1"/>
</dbReference>
<protein>
    <recommendedName>
        <fullName evidence="2 8">Shikimate dehydrogenase (NADP(+))</fullName>
        <shortName evidence="8">SDH</shortName>
        <ecNumber evidence="2 8">1.1.1.25</ecNumber>
    </recommendedName>
</protein>
<feature type="binding site" evidence="8">
    <location>
        <position position="224"/>
    </location>
    <ligand>
        <name>NADP(+)</name>
        <dbReference type="ChEBI" id="CHEBI:58349"/>
    </ligand>
</feature>
<evidence type="ECO:0000256" key="6">
    <source>
        <dbReference type="ARBA" id="ARBA00023141"/>
    </source>
</evidence>
<comment type="similarity">
    <text evidence="8">Belongs to the shikimate dehydrogenase family.</text>
</comment>
<gene>
    <name evidence="8" type="primary">aroE</name>
    <name evidence="12" type="ORF">GCM10008942_31980</name>
</gene>
<dbReference type="HAMAP" id="MF_00222">
    <property type="entry name" value="Shikimate_DH_AroE"/>
    <property type="match status" value="1"/>
</dbReference>
<dbReference type="Pfam" id="PF01488">
    <property type="entry name" value="Shikimate_DH"/>
    <property type="match status" value="1"/>
</dbReference>
<feature type="binding site" evidence="8">
    <location>
        <position position="107"/>
    </location>
    <ligand>
        <name>shikimate</name>
        <dbReference type="ChEBI" id="CHEBI:36208"/>
    </ligand>
</feature>
<dbReference type="SUPFAM" id="SSF53223">
    <property type="entry name" value="Aminoacid dehydrogenase-like, N-terminal domain"/>
    <property type="match status" value="1"/>
</dbReference>
<evidence type="ECO:0000256" key="2">
    <source>
        <dbReference type="ARBA" id="ARBA00012962"/>
    </source>
</evidence>
<dbReference type="InterPro" id="IPR011342">
    <property type="entry name" value="Shikimate_DH"/>
</dbReference>
<dbReference type="EC" id="1.1.1.25" evidence="2 8"/>
<comment type="subunit">
    <text evidence="8">Homodimer.</text>
</comment>
<keyword evidence="5 8" id="KW-0560">Oxidoreductase</keyword>
<accession>A0ABN1F2K8</accession>
<comment type="catalytic activity">
    <reaction evidence="7 8">
        <text>shikimate + NADP(+) = 3-dehydroshikimate + NADPH + H(+)</text>
        <dbReference type="Rhea" id="RHEA:17737"/>
        <dbReference type="ChEBI" id="CHEBI:15378"/>
        <dbReference type="ChEBI" id="CHEBI:16630"/>
        <dbReference type="ChEBI" id="CHEBI:36208"/>
        <dbReference type="ChEBI" id="CHEBI:57783"/>
        <dbReference type="ChEBI" id="CHEBI:58349"/>
        <dbReference type="EC" id="1.1.1.25"/>
    </reaction>
</comment>
<keyword evidence="6 8" id="KW-0057">Aromatic amino acid biosynthesis</keyword>
<dbReference type="Pfam" id="PF18317">
    <property type="entry name" value="SDH_C"/>
    <property type="match status" value="1"/>
</dbReference>
<keyword evidence="13" id="KW-1185">Reference proteome</keyword>
<dbReference type="InterPro" id="IPR046346">
    <property type="entry name" value="Aminoacid_DH-like_N_sf"/>
</dbReference>
<evidence type="ECO:0000259" key="11">
    <source>
        <dbReference type="Pfam" id="PF18317"/>
    </source>
</evidence>
<feature type="binding site" evidence="8">
    <location>
        <position position="92"/>
    </location>
    <ligand>
        <name>shikimate</name>
        <dbReference type="ChEBI" id="CHEBI:36208"/>
    </ligand>
</feature>